<accession>A0A0F9UJ41</accession>
<dbReference type="InterPro" id="IPR058630">
    <property type="entry name" value="T4_Y16D"/>
</dbReference>
<evidence type="ECO:0000313" key="1">
    <source>
        <dbReference type="EMBL" id="KKN53608.1"/>
    </source>
</evidence>
<name>A0A0F9UJ41_9ZZZZ</name>
<protein>
    <submittedName>
        <fullName evidence="1">Uncharacterized protein</fullName>
    </submittedName>
</protein>
<dbReference type="AlphaFoldDB" id="A0A0F9UJ41"/>
<comment type="caution">
    <text evidence="1">The sequence shown here is derived from an EMBL/GenBank/DDBJ whole genome shotgun (WGS) entry which is preliminary data.</text>
</comment>
<gene>
    <name evidence="1" type="ORF">LCGC14_0601040</name>
</gene>
<reference evidence="1" key="1">
    <citation type="journal article" date="2015" name="Nature">
        <title>Complex archaea that bridge the gap between prokaryotes and eukaryotes.</title>
        <authorList>
            <person name="Spang A."/>
            <person name="Saw J.H."/>
            <person name="Jorgensen S.L."/>
            <person name="Zaremba-Niedzwiedzka K."/>
            <person name="Martijn J."/>
            <person name="Lind A.E."/>
            <person name="van Eijk R."/>
            <person name="Schleper C."/>
            <person name="Guy L."/>
            <person name="Ettema T.J."/>
        </authorList>
    </citation>
    <scope>NUCLEOTIDE SEQUENCE</scope>
</reference>
<dbReference type="EMBL" id="LAZR01000964">
    <property type="protein sequence ID" value="KKN53608.1"/>
    <property type="molecule type" value="Genomic_DNA"/>
</dbReference>
<dbReference type="Pfam" id="PF26092">
    <property type="entry name" value="T4_Y16D"/>
    <property type="match status" value="1"/>
</dbReference>
<sequence length="105" mass="12349">MNPTPERIICAAIHWQNGKEYGHQPKNIESGLVICGRRHHNAILTLVVLRAKTRFGLWRTRRHRIAQGFMTDRGNYYDRRQSMKIALKSNQVKVDNELLFSEDLY</sequence>
<organism evidence="1">
    <name type="scientific">marine sediment metagenome</name>
    <dbReference type="NCBI Taxonomy" id="412755"/>
    <lineage>
        <taxon>unclassified sequences</taxon>
        <taxon>metagenomes</taxon>
        <taxon>ecological metagenomes</taxon>
    </lineage>
</organism>
<proteinExistence type="predicted"/>